<dbReference type="AlphaFoldDB" id="A0A075HCB7"/>
<proteinExistence type="predicted"/>
<organism evidence="2">
    <name type="scientific">uncultured marine thaumarchaeote KM3_66_E06</name>
    <dbReference type="NCBI Taxonomy" id="1456228"/>
    <lineage>
        <taxon>Archaea</taxon>
        <taxon>Nitrososphaerota</taxon>
        <taxon>environmental samples</taxon>
    </lineage>
</organism>
<accession>A0A075HCB7</accession>
<name>A0A075HCB7_9ARCH</name>
<reference evidence="2" key="1">
    <citation type="journal article" date="2014" name="Genome Biol. Evol.">
        <title>Pangenome evidence for extensive interdomain horizontal transfer affecting lineage core and shell genes in uncultured planktonic thaumarchaeota and euryarchaeota.</title>
        <authorList>
            <person name="Deschamps P."/>
            <person name="Zivanovic Y."/>
            <person name="Moreira D."/>
            <person name="Rodriguez-Valera F."/>
            <person name="Lopez-Garcia P."/>
        </authorList>
    </citation>
    <scope>NUCLEOTIDE SEQUENCE</scope>
</reference>
<evidence type="ECO:0000256" key="1">
    <source>
        <dbReference type="SAM" id="MobiDB-lite"/>
    </source>
</evidence>
<dbReference type="EMBL" id="KF900994">
    <property type="protein sequence ID" value="AIF14181.1"/>
    <property type="molecule type" value="Genomic_DNA"/>
</dbReference>
<feature type="region of interest" description="Disordered" evidence="1">
    <location>
        <begin position="336"/>
        <end position="363"/>
    </location>
</feature>
<protein>
    <submittedName>
        <fullName evidence="2">Uncharacterized protein</fullName>
    </submittedName>
</protein>
<evidence type="ECO:0000313" key="2">
    <source>
        <dbReference type="EMBL" id="AIF14181.1"/>
    </source>
</evidence>
<sequence length="363" mass="39461">MTSSSASPSAVSVVHQGIEYAGEFFRVASWTPSLGEALKGDTYFRVVFVASPSMVFPRAIHDHRIAVYVPDERSPELERAEAELRVMREAMRTYAAESESLDLLSTDRDDIEQRAVGAWAESFRGGQLIAAPSLGANLDELFADGYWSTWAERIGSLLIARAYVESPIRHDLLQTALRPEVDTPMLFDALVGVGDATATFAMDAFGLGLGLSPRTDPQTRSVASGRLAQVAASGWAPDAIGHALAHEQGMTYPLATLFLLQWVLNGRHTLRLRAGHGLLCRDGERFAQDTLRADDLAALRWPQGLWERIEALEIVEAQEAMDAHLAMLAGPAGQTERLERAAAQRSTELPEGLQEAPGDAGRG</sequence>